<dbReference type="Proteomes" id="UP000245768">
    <property type="component" value="Unassembled WGS sequence"/>
</dbReference>
<protein>
    <recommendedName>
        <fullName evidence="4">DUF1279 domain-containing protein</fullName>
    </recommendedName>
</protein>
<reference evidence="2 3" key="1">
    <citation type="journal article" date="2018" name="Mol. Biol. Evol.">
        <title>Broad Genomic Sampling Reveals a Smut Pathogenic Ancestry of the Fungal Clade Ustilaginomycotina.</title>
        <authorList>
            <person name="Kijpornyongpan T."/>
            <person name="Mondo S.J."/>
            <person name="Barry K."/>
            <person name="Sandor L."/>
            <person name="Lee J."/>
            <person name="Lipzen A."/>
            <person name="Pangilinan J."/>
            <person name="LaButti K."/>
            <person name="Hainaut M."/>
            <person name="Henrissat B."/>
            <person name="Grigoriev I.V."/>
            <person name="Spatafora J.W."/>
            <person name="Aime M.C."/>
        </authorList>
    </citation>
    <scope>NUCLEOTIDE SEQUENCE [LARGE SCALE GENOMIC DNA]</scope>
    <source>
        <strain evidence="2 3">MCA 4198</strain>
    </source>
</reference>
<evidence type="ECO:0000313" key="2">
    <source>
        <dbReference type="EMBL" id="PWN90863.1"/>
    </source>
</evidence>
<feature type="compositionally biased region" description="Basic and acidic residues" evidence="1">
    <location>
        <begin position="159"/>
        <end position="169"/>
    </location>
</feature>
<evidence type="ECO:0000313" key="3">
    <source>
        <dbReference type="Proteomes" id="UP000245768"/>
    </source>
</evidence>
<feature type="region of interest" description="Disordered" evidence="1">
    <location>
        <begin position="48"/>
        <end position="81"/>
    </location>
</feature>
<dbReference type="EMBL" id="KZ819636">
    <property type="protein sequence ID" value="PWN90863.1"/>
    <property type="molecule type" value="Genomic_DNA"/>
</dbReference>
<sequence>MEGPTVTATSLGTLAKKDAFRLLQPSFLAPASVLVPASLRVRVRFNSTVAPGQPQPPPPPVKPPQPPPHAAAQASAASALPSGRTRPSFAVLAPTFLFTHVTLAWALVPPVYLFLRTTNLSNSLLAGPQGAWFLSRQVPDFIPPQLIDAIVGPPPPSSKGREGQGQERRRLTVEELLERLARRAVGIVWSTGRGAYGIYKGARGDVSEQDAIARAAVGEIRGGSKTREDGDTAVDGITNKILGATRKQAQGIAGDISFGQIRDGVAAWVLVKVLFPVRLPVSILLTPRVARALTAFFRRG</sequence>
<feature type="compositionally biased region" description="Low complexity" evidence="1">
    <location>
        <begin position="70"/>
        <end position="81"/>
    </location>
</feature>
<dbReference type="OrthoDB" id="3365119at2759"/>
<dbReference type="RefSeq" id="XP_025378061.1">
    <property type="nucleotide sequence ID" value="XM_025524078.1"/>
</dbReference>
<name>A0A316YS76_9BASI</name>
<dbReference type="GeneID" id="37045994"/>
<dbReference type="AlphaFoldDB" id="A0A316YS76"/>
<evidence type="ECO:0008006" key="4">
    <source>
        <dbReference type="Google" id="ProtNLM"/>
    </source>
</evidence>
<evidence type="ECO:0000256" key="1">
    <source>
        <dbReference type="SAM" id="MobiDB-lite"/>
    </source>
</evidence>
<keyword evidence="3" id="KW-1185">Reference proteome</keyword>
<feature type="compositionally biased region" description="Pro residues" evidence="1">
    <location>
        <begin position="53"/>
        <end position="69"/>
    </location>
</feature>
<feature type="region of interest" description="Disordered" evidence="1">
    <location>
        <begin position="150"/>
        <end position="169"/>
    </location>
</feature>
<organism evidence="2 3">
    <name type="scientific">Acaromyces ingoldii</name>
    <dbReference type="NCBI Taxonomy" id="215250"/>
    <lineage>
        <taxon>Eukaryota</taxon>
        <taxon>Fungi</taxon>
        <taxon>Dikarya</taxon>
        <taxon>Basidiomycota</taxon>
        <taxon>Ustilaginomycotina</taxon>
        <taxon>Exobasidiomycetes</taxon>
        <taxon>Exobasidiales</taxon>
        <taxon>Cryptobasidiaceae</taxon>
        <taxon>Acaromyces</taxon>
    </lineage>
</organism>
<accession>A0A316YS76</accession>
<proteinExistence type="predicted"/>
<gene>
    <name evidence="2" type="ORF">FA10DRAFT_286536</name>
</gene>
<dbReference type="InParanoid" id="A0A316YS76"/>